<dbReference type="Gene3D" id="1.20.120.30">
    <property type="entry name" value="Aspartate receptor, ligand-binding domain"/>
    <property type="match status" value="1"/>
</dbReference>
<dbReference type="CDD" id="cd01068">
    <property type="entry name" value="globin_sensor"/>
    <property type="match status" value="1"/>
</dbReference>
<dbReference type="GO" id="GO:0020037">
    <property type="term" value="F:heme binding"/>
    <property type="evidence" value="ECO:0007669"/>
    <property type="project" value="InterPro"/>
</dbReference>
<reference evidence="5" key="1">
    <citation type="submission" date="2017-11" db="EMBL/GenBank/DDBJ databases">
        <title>Complete Genome Sequence of Kyrpidia sp. Strain EA-1, a thermophilic, hydrogen-oxidizing Bacterium, isolated from the Azores.</title>
        <authorList>
            <person name="Reiner J.E."/>
            <person name="Lapp C.J."/>
            <person name="Bunk B."/>
            <person name="Gescher J."/>
        </authorList>
    </citation>
    <scope>NUCLEOTIDE SEQUENCE [LARGE SCALE GENOMIC DNA]</scope>
    <source>
        <strain evidence="5">EA-1</strain>
    </source>
</reference>
<dbReference type="PROSITE" id="PS50111">
    <property type="entry name" value="CHEMOTAXIS_TRANSDUC_2"/>
    <property type="match status" value="1"/>
</dbReference>
<dbReference type="RefSeq" id="WP_100669214.1">
    <property type="nucleotide sequence ID" value="NZ_CP024955.1"/>
</dbReference>
<dbReference type="CDD" id="cd11386">
    <property type="entry name" value="MCP_signal"/>
    <property type="match status" value="1"/>
</dbReference>
<evidence type="ECO:0000313" key="5">
    <source>
        <dbReference type="Proteomes" id="UP000231932"/>
    </source>
</evidence>
<dbReference type="InterPro" id="IPR012292">
    <property type="entry name" value="Globin/Proto"/>
</dbReference>
<keyword evidence="5" id="KW-1185">Reference proteome</keyword>
<dbReference type="InterPro" id="IPR025991">
    <property type="entry name" value="Chemoreceptor_zinc-bind_dom"/>
</dbReference>
<sequence length="584" mass="66095">MPELLGLKKGNKEMIVEPITQTDIESTPRMKDKLTFLQLFKRDLETIRQIKDDMDQIIEKVAVRHYDMIERFPGLQGIVDRHSSRHRLTETFIHYFQTLCAIEDVDAEFIHSRVKIGQIHSRIHLTPEWYLGSYVRVYEYLIPCLVRKYAKEPEKLGNILLSFLKVITMDMQLIIEAYQEENDFKLIDNISGIMESILGMDGTKEILDAASTAADHAEGISAAAQQLTASVKEVAHQAVRVAEHSDRAVQDVETGRRVIEDSLQGILSLGDSFESMQTKADSLSSATEDISHVTDFIRNIADETNLLALNAAIEAARAGEHGRGFAVVASEVRSLADQTKRSVHKIAATIEQVQQEARSMRDLTGHVVEELHVRVEQSQEAIQTLGGMVEQVTRMGELTAGIAATTEQQSAATEEITTRISHVLSDTQRTKERVNAMGAQIHQTSVQANGLRLALIENLSHLQDKQVVRVAKTEHLLWKWRLHNMTLGFDVADEKELVDHRQCRLGQWYEQARGRASLSSLDSFQAIEEPHRRLHHLARQIYRLLLEGERTEAEKRLIELEQASHQVVEDLDRLLADLERGPQT</sequence>
<dbReference type="Pfam" id="PF13682">
    <property type="entry name" value="CZB"/>
    <property type="match status" value="1"/>
</dbReference>
<dbReference type="Gene3D" id="1.10.490.10">
    <property type="entry name" value="Globins"/>
    <property type="match status" value="1"/>
</dbReference>
<dbReference type="GO" id="GO:0016020">
    <property type="term" value="C:membrane"/>
    <property type="evidence" value="ECO:0007669"/>
    <property type="project" value="InterPro"/>
</dbReference>
<gene>
    <name evidence="4" type="ORF">CVV65_05775</name>
</gene>
<dbReference type="SUPFAM" id="SSF58104">
    <property type="entry name" value="Methyl-accepting chemotaxis protein (MCP) signaling domain"/>
    <property type="match status" value="1"/>
</dbReference>
<dbReference type="SUPFAM" id="SSF46458">
    <property type="entry name" value="Globin-like"/>
    <property type="match status" value="1"/>
</dbReference>
<dbReference type="InterPro" id="IPR009050">
    <property type="entry name" value="Globin-like_sf"/>
</dbReference>
<dbReference type="GO" id="GO:0007165">
    <property type="term" value="P:signal transduction"/>
    <property type="evidence" value="ECO:0007669"/>
    <property type="project" value="UniProtKB-KW"/>
</dbReference>
<dbReference type="Gene3D" id="1.10.287.950">
    <property type="entry name" value="Methyl-accepting chemotaxis protein"/>
    <property type="match status" value="1"/>
</dbReference>
<dbReference type="GO" id="GO:0019825">
    <property type="term" value="F:oxygen binding"/>
    <property type="evidence" value="ECO:0007669"/>
    <property type="project" value="InterPro"/>
</dbReference>
<dbReference type="Pfam" id="PF11563">
    <property type="entry name" value="Protoglobin"/>
    <property type="match status" value="1"/>
</dbReference>
<dbReference type="OrthoDB" id="266313at2"/>
<dbReference type="Proteomes" id="UP000231932">
    <property type="component" value="Chromosome"/>
</dbReference>
<organism evidence="4 5">
    <name type="scientific">Kyrpidia spormannii</name>
    <dbReference type="NCBI Taxonomy" id="2055160"/>
    <lineage>
        <taxon>Bacteria</taxon>
        <taxon>Bacillati</taxon>
        <taxon>Bacillota</taxon>
        <taxon>Bacilli</taxon>
        <taxon>Bacillales</taxon>
        <taxon>Alicyclobacillaceae</taxon>
        <taxon>Kyrpidia</taxon>
    </lineage>
</organism>
<dbReference type="SMART" id="SM00283">
    <property type="entry name" value="MA"/>
    <property type="match status" value="1"/>
</dbReference>
<accession>A0A2K8NAT3</accession>
<protein>
    <submittedName>
        <fullName evidence="4">Chemotaxis protein</fullName>
    </submittedName>
</protein>
<dbReference type="Pfam" id="PF00015">
    <property type="entry name" value="MCPsignal"/>
    <property type="match status" value="1"/>
</dbReference>
<dbReference type="PANTHER" id="PTHR32089:SF112">
    <property type="entry name" value="LYSOZYME-LIKE PROTEIN-RELATED"/>
    <property type="match status" value="1"/>
</dbReference>
<evidence type="ECO:0000313" key="4">
    <source>
        <dbReference type="EMBL" id="ATY86448.1"/>
    </source>
</evidence>
<dbReference type="AlphaFoldDB" id="A0A2K8NAT3"/>
<dbReference type="PANTHER" id="PTHR32089">
    <property type="entry name" value="METHYL-ACCEPTING CHEMOTAXIS PROTEIN MCPB"/>
    <property type="match status" value="1"/>
</dbReference>
<dbReference type="InterPro" id="IPR004089">
    <property type="entry name" value="MCPsignal_dom"/>
</dbReference>
<evidence type="ECO:0000259" key="3">
    <source>
        <dbReference type="PROSITE" id="PS50111"/>
    </source>
</evidence>
<dbReference type="KEGG" id="kyr:CVV65_05775"/>
<evidence type="ECO:0000256" key="1">
    <source>
        <dbReference type="ARBA" id="ARBA00023224"/>
    </source>
</evidence>
<name>A0A2K8NAT3_9BACL</name>
<dbReference type="InterPro" id="IPR039379">
    <property type="entry name" value="Protoglobin_sensor_dom"/>
</dbReference>
<dbReference type="EMBL" id="CP024955">
    <property type="protein sequence ID" value="ATY86448.1"/>
    <property type="molecule type" value="Genomic_DNA"/>
</dbReference>
<keyword evidence="1 2" id="KW-0807">Transducer</keyword>
<evidence type="ECO:0000256" key="2">
    <source>
        <dbReference type="PROSITE-ProRule" id="PRU00284"/>
    </source>
</evidence>
<proteinExistence type="predicted"/>
<feature type="domain" description="Methyl-accepting transducer" evidence="3">
    <location>
        <begin position="202"/>
        <end position="424"/>
    </location>
</feature>
<dbReference type="InterPro" id="IPR044398">
    <property type="entry name" value="Globin-sensor_dom"/>
</dbReference>